<feature type="region of interest" description="Disordered" evidence="1">
    <location>
        <begin position="298"/>
        <end position="343"/>
    </location>
</feature>
<dbReference type="HOGENOM" id="CLU_510870_0_0_1"/>
<dbReference type="KEGG" id="bcom:BAUCODRAFT_127437"/>
<evidence type="ECO:0000313" key="3">
    <source>
        <dbReference type="Proteomes" id="UP000011761"/>
    </source>
</evidence>
<gene>
    <name evidence="2" type="ORF">BAUCODRAFT_127437</name>
</gene>
<reference evidence="2 3" key="1">
    <citation type="journal article" date="2012" name="PLoS Pathog.">
        <title>Diverse lifestyles and strategies of plant pathogenesis encoded in the genomes of eighteen Dothideomycetes fungi.</title>
        <authorList>
            <person name="Ohm R.A."/>
            <person name="Feau N."/>
            <person name="Henrissat B."/>
            <person name="Schoch C.L."/>
            <person name="Horwitz B.A."/>
            <person name="Barry K.W."/>
            <person name="Condon B.J."/>
            <person name="Copeland A.C."/>
            <person name="Dhillon B."/>
            <person name="Glaser F."/>
            <person name="Hesse C.N."/>
            <person name="Kosti I."/>
            <person name="LaButti K."/>
            <person name="Lindquist E.A."/>
            <person name="Lucas S."/>
            <person name="Salamov A.A."/>
            <person name="Bradshaw R.E."/>
            <person name="Ciuffetti L."/>
            <person name="Hamelin R.C."/>
            <person name="Kema G.H.J."/>
            <person name="Lawrence C."/>
            <person name="Scott J.A."/>
            <person name="Spatafora J.W."/>
            <person name="Turgeon B.G."/>
            <person name="de Wit P.J.G.M."/>
            <person name="Zhong S."/>
            <person name="Goodwin S.B."/>
            <person name="Grigoriev I.V."/>
        </authorList>
    </citation>
    <scope>NUCLEOTIDE SEQUENCE [LARGE SCALE GENOMIC DNA]</scope>
    <source>
        <strain evidence="2 3">UAMH 10762</strain>
    </source>
</reference>
<feature type="compositionally biased region" description="Basic and acidic residues" evidence="1">
    <location>
        <begin position="137"/>
        <end position="149"/>
    </location>
</feature>
<name>M2MXE3_BAUPA</name>
<evidence type="ECO:0000256" key="1">
    <source>
        <dbReference type="SAM" id="MobiDB-lite"/>
    </source>
</evidence>
<feature type="region of interest" description="Disordered" evidence="1">
    <location>
        <begin position="212"/>
        <end position="238"/>
    </location>
</feature>
<feature type="region of interest" description="Disordered" evidence="1">
    <location>
        <begin position="103"/>
        <end position="124"/>
    </location>
</feature>
<feature type="region of interest" description="Disordered" evidence="1">
    <location>
        <begin position="495"/>
        <end position="533"/>
    </location>
</feature>
<feature type="compositionally biased region" description="Acidic residues" evidence="1">
    <location>
        <begin position="105"/>
        <end position="123"/>
    </location>
</feature>
<feature type="compositionally biased region" description="Polar residues" evidence="1">
    <location>
        <begin position="213"/>
        <end position="224"/>
    </location>
</feature>
<dbReference type="GeneID" id="19108152"/>
<feature type="region of interest" description="Disordered" evidence="1">
    <location>
        <begin position="137"/>
        <end position="184"/>
    </location>
</feature>
<dbReference type="Proteomes" id="UP000011761">
    <property type="component" value="Unassembled WGS sequence"/>
</dbReference>
<protein>
    <submittedName>
        <fullName evidence="2">Uncharacterized protein</fullName>
    </submittedName>
</protein>
<organism evidence="2 3">
    <name type="scientific">Baudoinia panamericana (strain UAMH 10762)</name>
    <name type="common">Angels' share fungus</name>
    <name type="synonym">Baudoinia compniacensis (strain UAMH 10762)</name>
    <dbReference type="NCBI Taxonomy" id="717646"/>
    <lineage>
        <taxon>Eukaryota</taxon>
        <taxon>Fungi</taxon>
        <taxon>Dikarya</taxon>
        <taxon>Ascomycota</taxon>
        <taxon>Pezizomycotina</taxon>
        <taxon>Dothideomycetes</taxon>
        <taxon>Dothideomycetidae</taxon>
        <taxon>Mycosphaerellales</taxon>
        <taxon>Teratosphaeriaceae</taxon>
        <taxon>Baudoinia</taxon>
    </lineage>
</organism>
<keyword evidence="3" id="KW-1185">Reference proteome</keyword>
<evidence type="ECO:0000313" key="2">
    <source>
        <dbReference type="EMBL" id="EMC90925.1"/>
    </source>
</evidence>
<dbReference type="EMBL" id="KB445565">
    <property type="protein sequence ID" value="EMC90925.1"/>
    <property type="molecule type" value="Genomic_DNA"/>
</dbReference>
<dbReference type="AlphaFoldDB" id="M2MXE3"/>
<sequence>MASRYRQAETKLKNFFRRRTVQSLTPHQLNTLWDSLHDLNPDAWPCYHPGDATTLKAESNSKRLLIAWVRKNIAGAEEVGVKLQAKILLEAAEELRQVQAANDTLQDDEHDDDGTAGSMEDDSSFVRVDKMQLCDAHHGEEATVEKEISGKGAVRRSSVSSQSLSAGDGRRREKTKHSSARHQQVEVEVDVEAKAKEIEQMRRRILDLLQRASEPQQQKLSPETTAFKHESEAEDEGNDVTVTGQHAAAACKAEDDVKQEEKGLTGDVPVVARPSSAMASLLSLPPTIPPAACEITLPSLPPTKPATHEPSSPSIPPTTPPVTSEPSHMPNPATPQPSHAANSTAIVPQSLRQIVLPHEEVLGLDAALVPIFNAAAKAFMEVHPSPASSPPSPIHSHPLIPTLAHLAHARGLLLQAAASTTTGPAHTSPLLPGPHQHYHHRRPLMDLFLPLQSALDALRGGLNAGGNHSLEETGEWLQRATDVVIGEIAWAARQEGEEEEVAASREYDPSVPGAAGKAEEAVDEGQGSAAQVE</sequence>
<feature type="compositionally biased region" description="Low complexity" evidence="1">
    <location>
        <begin position="155"/>
        <end position="165"/>
    </location>
</feature>
<accession>M2MXE3</accession>
<proteinExistence type="predicted"/>
<dbReference type="RefSeq" id="XP_007681860.1">
    <property type="nucleotide sequence ID" value="XM_007683670.1"/>
</dbReference>